<feature type="region of interest" description="Disordered" evidence="1">
    <location>
        <begin position="323"/>
        <end position="356"/>
    </location>
</feature>
<name>A0A3D8QCD0_9HELO</name>
<keyword evidence="3" id="KW-1185">Reference proteome</keyword>
<evidence type="ECO:0000256" key="1">
    <source>
        <dbReference type="SAM" id="MobiDB-lite"/>
    </source>
</evidence>
<proteinExistence type="predicted"/>
<protein>
    <recommendedName>
        <fullName evidence="4">Life-span regulatory factor domain-containing protein</fullName>
    </recommendedName>
</protein>
<gene>
    <name evidence="2" type="ORF">BP6252_12603</name>
</gene>
<dbReference type="Pfam" id="PF12855">
    <property type="entry name" value="Ecl1"/>
    <property type="match status" value="1"/>
</dbReference>
<evidence type="ECO:0000313" key="3">
    <source>
        <dbReference type="Proteomes" id="UP000256645"/>
    </source>
</evidence>
<dbReference type="Proteomes" id="UP000256645">
    <property type="component" value="Unassembled WGS sequence"/>
</dbReference>
<feature type="region of interest" description="Disordered" evidence="1">
    <location>
        <begin position="225"/>
        <end position="244"/>
    </location>
</feature>
<dbReference type="EMBL" id="PDLM01000016">
    <property type="protein sequence ID" value="RDW59516.1"/>
    <property type="molecule type" value="Genomic_DNA"/>
</dbReference>
<feature type="compositionally biased region" description="Low complexity" evidence="1">
    <location>
        <begin position="276"/>
        <end position="291"/>
    </location>
</feature>
<sequence length="356" mass="38732">MAQSARPPPLRNNSTAGLTAPPLSPRAPSDKKHHARRKSGKEGSNMSERKHSTTHIHTHRPATLTRRITPAHIHKISPSKKQHKEEEEERRDSGESFPQFCMSCEKQFVPLNNTFLYCSESCRRDDAAFAPPARINSYPTSVSSISPTTPYFAPYSPTEGPDIIPRASPTQSRPRSYFDSGACTRSYSFQGSAITYQSAFDANASYHKRSSTTALASLRELATALPKTTQSSDRDRTSPPISRSSSGVWNYISIPFTKPTPNLTPQNSLNEKRYNGGVSTSYGGHSGSGSNKSREDLSFGGFAPKSYHGSSAAVNGYVTSANGMGMDRPLPPRSGPSGYGHRSKSIDLVTPFVTGQ</sequence>
<evidence type="ECO:0000313" key="2">
    <source>
        <dbReference type="EMBL" id="RDW59516.1"/>
    </source>
</evidence>
<dbReference type="AlphaFoldDB" id="A0A3D8QCD0"/>
<feature type="region of interest" description="Disordered" evidence="1">
    <location>
        <begin position="1"/>
        <end position="92"/>
    </location>
</feature>
<accession>A0A3D8QCD0</accession>
<comment type="caution">
    <text evidence="2">The sequence shown here is derived from an EMBL/GenBank/DDBJ whole genome shotgun (WGS) entry which is preliminary data.</text>
</comment>
<dbReference type="OrthoDB" id="3599883at2759"/>
<reference evidence="2 3" key="1">
    <citation type="journal article" date="2018" name="IMA Fungus">
        <title>IMA Genome-F 9: Draft genome sequence of Annulohypoxylon stygium, Aspergillus mulundensis, Berkeleyomyces basicola (syn. Thielaviopsis basicola), Ceratocystis smalleyi, two Cercospora beticola strains, Coleophoma cylindrospora, Fusarium fracticaudum, Phialophora cf. hyalina, and Morchella septimelata.</title>
        <authorList>
            <person name="Wingfield B.D."/>
            <person name="Bills G.F."/>
            <person name="Dong Y."/>
            <person name="Huang W."/>
            <person name="Nel W.J."/>
            <person name="Swalarsk-Parry B.S."/>
            <person name="Vaghefi N."/>
            <person name="Wilken P.M."/>
            <person name="An Z."/>
            <person name="de Beer Z.W."/>
            <person name="De Vos L."/>
            <person name="Chen L."/>
            <person name="Duong T.A."/>
            <person name="Gao Y."/>
            <person name="Hammerbacher A."/>
            <person name="Kikkert J.R."/>
            <person name="Li Y."/>
            <person name="Li H."/>
            <person name="Li K."/>
            <person name="Li Q."/>
            <person name="Liu X."/>
            <person name="Ma X."/>
            <person name="Naidoo K."/>
            <person name="Pethybridge S.J."/>
            <person name="Sun J."/>
            <person name="Steenkamp E.T."/>
            <person name="van der Nest M.A."/>
            <person name="van Wyk S."/>
            <person name="Wingfield M.J."/>
            <person name="Xiong C."/>
            <person name="Yue Q."/>
            <person name="Zhang X."/>
        </authorList>
    </citation>
    <scope>NUCLEOTIDE SEQUENCE [LARGE SCALE GENOMIC DNA]</scope>
    <source>
        <strain evidence="2 3">BP6252</strain>
    </source>
</reference>
<feature type="compositionally biased region" description="Basic residues" evidence="1">
    <location>
        <begin position="72"/>
        <end position="82"/>
    </location>
</feature>
<organism evidence="2 3">
    <name type="scientific">Coleophoma cylindrospora</name>
    <dbReference type="NCBI Taxonomy" id="1849047"/>
    <lineage>
        <taxon>Eukaryota</taxon>
        <taxon>Fungi</taxon>
        <taxon>Dikarya</taxon>
        <taxon>Ascomycota</taxon>
        <taxon>Pezizomycotina</taxon>
        <taxon>Leotiomycetes</taxon>
        <taxon>Helotiales</taxon>
        <taxon>Dermateaceae</taxon>
        <taxon>Coleophoma</taxon>
    </lineage>
</organism>
<evidence type="ECO:0008006" key="4">
    <source>
        <dbReference type="Google" id="ProtNLM"/>
    </source>
</evidence>
<dbReference type="InterPro" id="IPR024368">
    <property type="entry name" value="Ecl1/2/3"/>
</dbReference>
<feature type="region of interest" description="Disordered" evidence="1">
    <location>
        <begin position="260"/>
        <end position="293"/>
    </location>
</feature>
<feature type="compositionally biased region" description="Polar residues" evidence="1">
    <location>
        <begin position="260"/>
        <end position="269"/>
    </location>
</feature>
<feature type="compositionally biased region" description="Pro residues" evidence="1">
    <location>
        <begin position="1"/>
        <end position="10"/>
    </location>
</feature>